<sequence>MTAAPEPGAIHIALALAGERVDAVRVRSTRPAGLAQAFVGRAGSEAPGLARRLFALCGRAQGAAAAEAVAAAAGGERPEAARAADAIGVLAERAAESLRACLLGWPWGDDSSLPRSAVAPLREAIAAAGLLRAVTEANLHDVAPLRAAAERLAAAAAALGAAAAPGRPAPPGTAFAAIAGQCAAPLAFAPPDALRPGDDAAVVAALGRDPDFAAAPSLPGRRPETGAFARLWRDVPHGDGACAARLEARRLDIRETLAALRHTIAGEADPESVLTGGPAGAGAGFGAVECARGRLHHVARVDGDGRIAAYAALAPTEWNFHPRGPYVAALEGARLGDPARALLAAARLAALVDPCVAFRVTLEEP</sequence>
<dbReference type="GO" id="GO:0016151">
    <property type="term" value="F:nickel cation binding"/>
    <property type="evidence" value="ECO:0007669"/>
    <property type="project" value="InterPro"/>
</dbReference>
<dbReference type="AlphaFoldDB" id="A0A366FB88"/>
<evidence type="ECO:0000313" key="2">
    <source>
        <dbReference type="Proteomes" id="UP000253529"/>
    </source>
</evidence>
<comment type="caution">
    <text evidence="1">The sequence shown here is derived from an EMBL/GenBank/DDBJ whole genome shotgun (WGS) entry which is preliminary data.</text>
</comment>
<dbReference type="InterPro" id="IPR050867">
    <property type="entry name" value="NiFe/NiFeSe_hydrgnase_LSU"/>
</dbReference>
<dbReference type="Proteomes" id="UP000253529">
    <property type="component" value="Unassembled WGS sequence"/>
</dbReference>
<gene>
    <name evidence="1" type="ORF">DFR50_117116</name>
</gene>
<dbReference type="RefSeq" id="WP_113890324.1">
    <property type="nucleotide sequence ID" value="NZ_QNRK01000017.1"/>
</dbReference>
<dbReference type="EMBL" id="QNRK01000017">
    <property type="protein sequence ID" value="RBP11230.1"/>
    <property type="molecule type" value="Genomic_DNA"/>
</dbReference>
<organism evidence="1 2">
    <name type="scientific">Roseiarcus fermentans</name>
    <dbReference type="NCBI Taxonomy" id="1473586"/>
    <lineage>
        <taxon>Bacteria</taxon>
        <taxon>Pseudomonadati</taxon>
        <taxon>Pseudomonadota</taxon>
        <taxon>Alphaproteobacteria</taxon>
        <taxon>Hyphomicrobiales</taxon>
        <taxon>Roseiarcaceae</taxon>
        <taxon>Roseiarcus</taxon>
    </lineage>
</organism>
<dbReference type="OrthoDB" id="9157196at2"/>
<name>A0A366FB88_9HYPH</name>
<reference evidence="1 2" key="1">
    <citation type="submission" date="2018-06" db="EMBL/GenBank/DDBJ databases">
        <title>Genomic Encyclopedia of Type Strains, Phase IV (KMG-IV): sequencing the most valuable type-strain genomes for metagenomic binning, comparative biology and taxonomic classification.</title>
        <authorList>
            <person name="Goeker M."/>
        </authorList>
    </citation>
    <scope>NUCLEOTIDE SEQUENCE [LARGE SCALE GENOMIC DNA]</scope>
    <source>
        <strain evidence="1 2">DSM 24875</strain>
    </source>
</reference>
<protein>
    <submittedName>
        <fullName evidence="1">Nickel-dependent hydrogenase</fullName>
    </submittedName>
</protein>
<dbReference type="Pfam" id="PF00374">
    <property type="entry name" value="NiFeSe_Hases"/>
    <property type="match status" value="1"/>
</dbReference>
<dbReference type="SUPFAM" id="SSF56762">
    <property type="entry name" value="HydB/Nqo4-like"/>
    <property type="match status" value="1"/>
</dbReference>
<evidence type="ECO:0000313" key="1">
    <source>
        <dbReference type="EMBL" id="RBP11230.1"/>
    </source>
</evidence>
<dbReference type="Gene3D" id="1.10.645.10">
    <property type="entry name" value="Cytochrome-c3 Hydrogenase, chain B"/>
    <property type="match status" value="2"/>
</dbReference>
<dbReference type="InterPro" id="IPR001501">
    <property type="entry name" value="Ni-dep_hyd_lsu"/>
</dbReference>
<dbReference type="PANTHER" id="PTHR42958:SF4">
    <property type="entry name" value="HYDROGENASE EXPRESSION_FORMATION PROTEIN HUPK"/>
    <property type="match status" value="1"/>
</dbReference>
<accession>A0A366FB88</accession>
<keyword evidence="2" id="KW-1185">Reference proteome</keyword>
<dbReference type="InterPro" id="IPR029014">
    <property type="entry name" value="NiFe-Hase_large"/>
</dbReference>
<dbReference type="PANTHER" id="PTHR42958">
    <property type="entry name" value="HYDROGENASE-2 LARGE CHAIN"/>
    <property type="match status" value="1"/>
</dbReference>
<proteinExistence type="predicted"/>